<proteinExistence type="predicted"/>
<reference evidence="1" key="1">
    <citation type="journal article" date="2015" name="Nature">
        <title>Complex archaea that bridge the gap between prokaryotes and eukaryotes.</title>
        <authorList>
            <person name="Spang A."/>
            <person name="Saw J.H."/>
            <person name="Jorgensen S.L."/>
            <person name="Zaremba-Niedzwiedzka K."/>
            <person name="Martijn J."/>
            <person name="Lind A.E."/>
            <person name="van Eijk R."/>
            <person name="Schleper C."/>
            <person name="Guy L."/>
            <person name="Ettema T.J."/>
        </authorList>
    </citation>
    <scope>NUCLEOTIDE SEQUENCE</scope>
</reference>
<comment type="caution">
    <text evidence="1">The sequence shown here is derived from an EMBL/GenBank/DDBJ whole genome shotgun (WGS) entry which is preliminary data.</text>
</comment>
<accession>A0A0F9B561</accession>
<sequence>MDVAKKRHAGPGFSPWHAAYKLEKYNDGRVGREPDETIEFEGNLLMNAGINVMLDLLIGAAGTDFDNTNGYLGVGNSSTAAAATQTDLQGASKSRVIIDALATISGQTLTFVSTFGSATANFAWEEVGIFNASSGGTMLSRRVSSLGTKASGATWVLTITLTIS</sequence>
<organism evidence="1">
    <name type="scientific">marine sediment metagenome</name>
    <dbReference type="NCBI Taxonomy" id="412755"/>
    <lineage>
        <taxon>unclassified sequences</taxon>
        <taxon>metagenomes</taxon>
        <taxon>ecological metagenomes</taxon>
    </lineage>
</organism>
<gene>
    <name evidence="1" type="ORF">LCGC14_2492200</name>
</gene>
<name>A0A0F9B561_9ZZZZ</name>
<evidence type="ECO:0000313" key="1">
    <source>
        <dbReference type="EMBL" id="KKL16775.1"/>
    </source>
</evidence>
<protein>
    <submittedName>
        <fullName evidence="1">Uncharacterized protein</fullName>
    </submittedName>
</protein>
<dbReference type="AlphaFoldDB" id="A0A0F9B561"/>
<dbReference type="EMBL" id="LAZR01039532">
    <property type="protein sequence ID" value="KKL16775.1"/>
    <property type="molecule type" value="Genomic_DNA"/>
</dbReference>